<organism evidence="3 4">
    <name type="scientific">Alkaliphilus flagellatus</name>
    <dbReference type="NCBI Taxonomy" id="2841507"/>
    <lineage>
        <taxon>Bacteria</taxon>
        <taxon>Bacillati</taxon>
        <taxon>Bacillota</taxon>
        <taxon>Clostridia</taxon>
        <taxon>Peptostreptococcales</taxon>
        <taxon>Natronincolaceae</taxon>
        <taxon>Alkaliphilus</taxon>
    </lineage>
</organism>
<dbReference type="EMBL" id="JAHLQK010000001">
    <property type="protein sequence ID" value="MBU5675680.1"/>
    <property type="molecule type" value="Genomic_DNA"/>
</dbReference>
<feature type="domain" description="DUF3048" evidence="2">
    <location>
        <begin position="228"/>
        <end position="339"/>
    </location>
</feature>
<name>A0ABS6FZK9_9FIRM</name>
<evidence type="ECO:0000259" key="1">
    <source>
        <dbReference type="Pfam" id="PF11258"/>
    </source>
</evidence>
<evidence type="ECO:0000259" key="2">
    <source>
        <dbReference type="Pfam" id="PF17479"/>
    </source>
</evidence>
<dbReference type="InterPro" id="IPR021416">
    <property type="entry name" value="DUF3048_N"/>
</dbReference>
<dbReference type="RefSeq" id="WP_216415140.1">
    <property type="nucleotide sequence ID" value="NZ_JAHLQK010000001.1"/>
</dbReference>
<evidence type="ECO:0000313" key="4">
    <source>
        <dbReference type="Proteomes" id="UP000779508"/>
    </source>
</evidence>
<accession>A0ABS6FZK9</accession>
<dbReference type="Pfam" id="PF17479">
    <property type="entry name" value="DUF3048_C"/>
    <property type="match status" value="1"/>
</dbReference>
<keyword evidence="4" id="KW-1185">Reference proteome</keyword>
<dbReference type="Proteomes" id="UP000779508">
    <property type="component" value="Unassembled WGS sequence"/>
</dbReference>
<gene>
    <name evidence="3" type="ORF">KQI88_04555</name>
</gene>
<proteinExistence type="predicted"/>
<dbReference type="InterPro" id="IPR035328">
    <property type="entry name" value="DUF3048_C"/>
</dbReference>
<evidence type="ECO:0000313" key="3">
    <source>
        <dbReference type="EMBL" id="MBU5675680.1"/>
    </source>
</evidence>
<feature type="domain" description="DUF3048" evidence="1">
    <location>
        <begin position="60"/>
        <end position="201"/>
    </location>
</feature>
<dbReference type="Pfam" id="PF11258">
    <property type="entry name" value="DUF3048"/>
    <property type="match status" value="1"/>
</dbReference>
<protein>
    <submittedName>
        <fullName evidence="3">DUF3048 domain-containing protein</fullName>
    </submittedName>
</protein>
<sequence>MDNWRKRGIIIFLVSSILLNGVGCSKKDNDEQNNVTIEAEQNEELEEISQPEIEGAVSPLSGLHAPEEKVNRRPLAIIFDNQSGARPQAGLIDAEVAYEFLAEGNITRYLGIFLINEPEIIGSIRSARPYFIEKALEFDSYFVHVGGSDQAFADIKNKKVADIDAMSRGNDVFWRKNHKKMPHNMYSSYDALKKAAEKSNYRAEPQFDGFKFNSELKVMDMGEIAQEIKIKYSKGHEPSYIYDDENKVYNRYYNGIEHKDETKKEILTATNIIIQEVAAKVIDDKLRLDMNTVGEGRGKYITTGKTIDITWKKGSYEGATKYYDSTGQELSLNPGKTWIQVVRNFDNVTIAE</sequence>
<comment type="caution">
    <text evidence="3">The sequence shown here is derived from an EMBL/GenBank/DDBJ whole genome shotgun (WGS) entry which is preliminary data.</text>
</comment>
<reference evidence="3 4" key="1">
    <citation type="submission" date="2021-06" db="EMBL/GenBank/DDBJ databases">
        <authorList>
            <person name="Sun Q."/>
            <person name="Li D."/>
        </authorList>
    </citation>
    <scope>NUCLEOTIDE SEQUENCE [LARGE SCALE GENOMIC DNA]</scope>
    <source>
        <strain evidence="3 4">MSJ-5</strain>
    </source>
</reference>